<dbReference type="AlphaFoldDB" id="A0A8S0XSL1"/>
<evidence type="ECO:0000313" key="4">
    <source>
        <dbReference type="Proteomes" id="UP000467700"/>
    </source>
</evidence>
<protein>
    <recommendedName>
        <fullName evidence="2">C2H2-type domain-containing protein</fullName>
    </recommendedName>
</protein>
<dbReference type="OrthoDB" id="6077919at2759"/>
<dbReference type="InterPro" id="IPR013087">
    <property type="entry name" value="Znf_C2H2_type"/>
</dbReference>
<feature type="domain" description="C2H2-type" evidence="2">
    <location>
        <begin position="54"/>
        <end position="83"/>
    </location>
</feature>
<proteinExistence type="predicted"/>
<dbReference type="Gene3D" id="3.30.160.60">
    <property type="entry name" value="Classic Zinc Finger"/>
    <property type="match status" value="1"/>
</dbReference>
<evidence type="ECO:0000313" key="3">
    <source>
        <dbReference type="EMBL" id="CAA7264921.1"/>
    </source>
</evidence>
<keyword evidence="1" id="KW-0479">Metal-binding</keyword>
<organism evidence="3 4">
    <name type="scientific">Cyclocybe aegerita</name>
    <name type="common">Black poplar mushroom</name>
    <name type="synonym">Agrocybe aegerita</name>
    <dbReference type="NCBI Taxonomy" id="1973307"/>
    <lineage>
        <taxon>Eukaryota</taxon>
        <taxon>Fungi</taxon>
        <taxon>Dikarya</taxon>
        <taxon>Basidiomycota</taxon>
        <taxon>Agaricomycotina</taxon>
        <taxon>Agaricomycetes</taxon>
        <taxon>Agaricomycetidae</taxon>
        <taxon>Agaricales</taxon>
        <taxon>Agaricineae</taxon>
        <taxon>Bolbitiaceae</taxon>
        <taxon>Cyclocybe</taxon>
    </lineage>
</organism>
<dbReference type="PROSITE" id="PS50157">
    <property type="entry name" value="ZINC_FINGER_C2H2_2"/>
    <property type="match status" value="1"/>
</dbReference>
<dbReference type="SMART" id="SM00355">
    <property type="entry name" value="ZnF_C2H2"/>
    <property type="match status" value="3"/>
</dbReference>
<reference evidence="3 4" key="1">
    <citation type="submission" date="2020-01" db="EMBL/GenBank/DDBJ databases">
        <authorList>
            <person name="Gupta K D."/>
        </authorList>
    </citation>
    <scope>NUCLEOTIDE SEQUENCE [LARGE SCALE GENOMIC DNA]</scope>
</reference>
<keyword evidence="1" id="KW-0863">Zinc-finger</keyword>
<dbReference type="PROSITE" id="PS00028">
    <property type="entry name" value="ZINC_FINGER_C2H2_1"/>
    <property type="match status" value="1"/>
</dbReference>
<sequence length="214" mass="23300">MPVRTAASASAVERSSLPTSRTSTTTALSAIASSINLMVVFAIHPICEEFDGHFYCRQCKRVFGSYNNLKNHLQSSKHVAKDIDCSGCSSSFVSRSALVLHYDVGGCPSDRVNLVIVDMMVRLLSKESNIIADIPRLRTNVTHLYVPVVAPGETSPHHDEKVYVCRGTDCGASFSLLSALVQHVDSEKCDASQHEKIVSALEGVLTELEAYLDK</sequence>
<keyword evidence="4" id="KW-1185">Reference proteome</keyword>
<dbReference type="SUPFAM" id="SSF57667">
    <property type="entry name" value="beta-beta-alpha zinc fingers"/>
    <property type="match status" value="2"/>
</dbReference>
<keyword evidence="1" id="KW-0862">Zinc</keyword>
<accession>A0A8S0XSL1</accession>
<name>A0A8S0XSL1_CYCAE</name>
<comment type="caution">
    <text evidence="3">The sequence shown here is derived from an EMBL/GenBank/DDBJ whole genome shotgun (WGS) entry which is preliminary data.</text>
</comment>
<dbReference type="EMBL" id="CACVBS010000046">
    <property type="protein sequence ID" value="CAA7264921.1"/>
    <property type="molecule type" value="Genomic_DNA"/>
</dbReference>
<dbReference type="InterPro" id="IPR036236">
    <property type="entry name" value="Znf_C2H2_sf"/>
</dbReference>
<dbReference type="GO" id="GO:0008270">
    <property type="term" value="F:zinc ion binding"/>
    <property type="evidence" value="ECO:0007669"/>
    <property type="project" value="UniProtKB-KW"/>
</dbReference>
<dbReference type="Proteomes" id="UP000467700">
    <property type="component" value="Unassembled WGS sequence"/>
</dbReference>
<evidence type="ECO:0000259" key="2">
    <source>
        <dbReference type="PROSITE" id="PS50157"/>
    </source>
</evidence>
<dbReference type="Pfam" id="PF00096">
    <property type="entry name" value="zf-C2H2"/>
    <property type="match status" value="1"/>
</dbReference>
<evidence type="ECO:0000256" key="1">
    <source>
        <dbReference type="PROSITE-ProRule" id="PRU00042"/>
    </source>
</evidence>
<gene>
    <name evidence="3" type="ORF">AAE3_LOCUS7211</name>
</gene>